<name>A0ABX0J5P9_9BACL</name>
<dbReference type="EMBL" id="JAAOIW010000002">
    <property type="protein sequence ID" value="NHN29145.1"/>
    <property type="molecule type" value="Genomic_DNA"/>
</dbReference>
<evidence type="ECO:0000313" key="2">
    <source>
        <dbReference type="EMBL" id="NHN29145.1"/>
    </source>
</evidence>
<dbReference type="SUPFAM" id="SSF109854">
    <property type="entry name" value="DinB/YfiT-like putative metalloenzymes"/>
    <property type="match status" value="1"/>
</dbReference>
<comment type="caution">
    <text evidence="2">The sequence shown here is derived from an EMBL/GenBank/DDBJ whole genome shotgun (WGS) entry which is preliminary data.</text>
</comment>
<sequence>MSEITLRPVNEYRATYVCIQEKIEGLTDLQLEWKPAPAKWSIKEVVAHLVDSSMVHAIRIRKIVAENTPQFLLYDQDAWVASSRSNATSMEEILSAFHALLLYNALFYERLSEEDWSKKGLNGDKEVSIADLFQGFINHVNIHLAQIDRNKAGLAEQ</sequence>
<dbReference type="Proteomes" id="UP001165962">
    <property type="component" value="Unassembled WGS sequence"/>
</dbReference>
<dbReference type="Gene3D" id="1.20.120.450">
    <property type="entry name" value="dinb family like domain"/>
    <property type="match status" value="1"/>
</dbReference>
<proteinExistence type="predicted"/>
<evidence type="ECO:0000259" key="1">
    <source>
        <dbReference type="Pfam" id="PF12867"/>
    </source>
</evidence>
<protein>
    <submittedName>
        <fullName evidence="2">DinB family protein</fullName>
    </submittedName>
</protein>
<dbReference type="Pfam" id="PF12867">
    <property type="entry name" value="DinB_2"/>
    <property type="match status" value="1"/>
</dbReference>
<dbReference type="InterPro" id="IPR034660">
    <property type="entry name" value="DinB/YfiT-like"/>
</dbReference>
<keyword evidence="3" id="KW-1185">Reference proteome</keyword>
<reference evidence="2" key="1">
    <citation type="submission" date="2020-03" db="EMBL/GenBank/DDBJ databases">
        <title>Draft sequencing of Paenibacilllus sp. S3N08.</title>
        <authorList>
            <person name="Kim D.-U."/>
        </authorList>
    </citation>
    <scope>NUCLEOTIDE SEQUENCE</scope>
    <source>
        <strain evidence="2">S3N08</strain>
    </source>
</reference>
<feature type="domain" description="DinB-like" evidence="1">
    <location>
        <begin position="23"/>
        <end position="147"/>
    </location>
</feature>
<dbReference type="RefSeq" id="WP_166146854.1">
    <property type="nucleotide sequence ID" value="NZ_JAAOIW010000002.1"/>
</dbReference>
<organism evidence="2 3">
    <name type="scientific">Paenibacillus agricola</name>
    <dbReference type="NCBI Taxonomy" id="2716264"/>
    <lineage>
        <taxon>Bacteria</taxon>
        <taxon>Bacillati</taxon>
        <taxon>Bacillota</taxon>
        <taxon>Bacilli</taxon>
        <taxon>Bacillales</taxon>
        <taxon>Paenibacillaceae</taxon>
        <taxon>Paenibacillus</taxon>
    </lineage>
</organism>
<evidence type="ECO:0000313" key="3">
    <source>
        <dbReference type="Proteomes" id="UP001165962"/>
    </source>
</evidence>
<dbReference type="InterPro" id="IPR024775">
    <property type="entry name" value="DinB-like"/>
</dbReference>
<gene>
    <name evidence="2" type="ORF">G9U52_04800</name>
</gene>
<accession>A0ABX0J5P9</accession>